<comment type="caution">
    <text evidence="4">The sequence shown here is derived from an EMBL/GenBank/DDBJ whole genome shotgun (WGS) entry which is preliminary data.</text>
</comment>
<dbReference type="InterPro" id="IPR017870">
    <property type="entry name" value="FeS_cluster_insertion_CS"/>
</dbReference>
<gene>
    <name evidence="4" type="ORF">DI551_06545</name>
</gene>
<dbReference type="AlphaFoldDB" id="A0A2W5N4Q8"/>
<dbReference type="NCBIfam" id="TIGR00049">
    <property type="entry name" value="iron-sulfur cluster assembly accessory protein"/>
    <property type="match status" value="1"/>
</dbReference>
<dbReference type="GO" id="GO:0051537">
    <property type="term" value="F:2 iron, 2 sulfur cluster binding"/>
    <property type="evidence" value="ECO:0007669"/>
    <property type="project" value="TreeGrafter"/>
</dbReference>
<accession>A0A2W5N4Q8</accession>
<dbReference type="NCBIfam" id="NF010147">
    <property type="entry name" value="PRK13623.1"/>
    <property type="match status" value="1"/>
</dbReference>
<keyword evidence="1" id="KW-0479">Metal-binding</keyword>
<dbReference type="InterPro" id="IPR000361">
    <property type="entry name" value="ATAP_core_dom"/>
</dbReference>
<dbReference type="PANTHER" id="PTHR43011">
    <property type="entry name" value="IRON-SULFUR CLUSTER ASSEMBLY 2 HOMOLOG, MITOCHONDRIAL"/>
    <property type="match status" value="1"/>
</dbReference>
<protein>
    <submittedName>
        <fullName evidence="4">Iron-sulfur cluster insertion protein ErpA</fullName>
    </submittedName>
</protein>
<evidence type="ECO:0000256" key="1">
    <source>
        <dbReference type="ARBA" id="ARBA00022723"/>
    </source>
</evidence>
<dbReference type="FunFam" id="2.60.300.12:FF:000006">
    <property type="entry name" value="Iron-sulfur cluster assembly 2 mitochondrial"/>
    <property type="match status" value="1"/>
</dbReference>
<dbReference type="SUPFAM" id="SSF89360">
    <property type="entry name" value="HesB-like domain"/>
    <property type="match status" value="1"/>
</dbReference>
<evidence type="ECO:0000313" key="4">
    <source>
        <dbReference type="EMBL" id="PZQ45735.1"/>
    </source>
</evidence>
<dbReference type="GO" id="GO:1990229">
    <property type="term" value="C:iron-sulfur cluster assembly complex"/>
    <property type="evidence" value="ECO:0007669"/>
    <property type="project" value="UniProtKB-ARBA"/>
</dbReference>
<evidence type="ECO:0000256" key="2">
    <source>
        <dbReference type="ARBA" id="ARBA00023004"/>
    </source>
</evidence>
<evidence type="ECO:0000313" key="5">
    <source>
        <dbReference type="Proteomes" id="UP000249417"/>
    </source>
</evidence>
<name>A0A2W5N4Q8_9BACT</name>
<dbReference type="GO" id="GO:0005506">
    <property type="term" value="F:iron ion binding"/>
    <property type="evidence" value="ECO:0007669"/>
    <property type="project" value="TreeGrafter"/>
</dbReference>
<dbReference type="InterPro" id="IPR016092">
    <property type="entry name" value="ATAP"/>
</dbReference>
<dbReference type="Pfam" id="PF01521">
    <property type="entry name" value="Fe-S_biosyn"/>
    <property type="match status" value="1"/>
</dbReference>
<dbReference type="EMBL" id="QFQB01000040">
    <property type="protein sequence ID" value="PZQ45735.1"/>
    <property type="molecule type" value="Genomic_DNA"/>
</dbReference>
<dbReference type="GO" id="GO:0016226">
    <property type="term" value="P:iron-sulfur cluster assembly"/>
    <property type="evidence" value="ECO:0007669"/>
    <property type="project" value="InterPro"/>
</dbReference>
<keyword evidence="2" id="KW-0408">Iron</keyword>
<sequence length="109" mass="11749">MSGITLTDGLVKRIKALQTLENNPALKLRVMVNSGGCQGFEYKFSLDTDVKPDDELFEKDGAGVIIDDISLPYMRGAVIDYTDDLIGAYFKIDNPNAASSCGCGTSFST</sequence>
<dbReference type="PROSITE" id="PS01152">
    <property type="entry name" value="HESB"/>
    <property type="match status" value="1"/>
</dbReference>
<dbReference type="PANTHER" id="PTHR43011:SF1">
    <property type="entry name" value="IRON-SULFUR CLUSTER ASSEMBLY 2 HOMOLOG, MITOCHONDRIAL"/>
    <property type="match status" value="1"/>
</dbReference>
<proteinExistence type="predicted"/>
<dbReference type="Proteomes" id="UP000249417">
    <property type="component" value="Unassembled WGS sequence"/>
</dbReference>
<reference evidence="4 5" key="1">
    <citation type="submission" date="2017-08" db="EMBL/GenBank/DDBJ databases">
        <title>Infants hospitalized years apart are colonized by the same room-sourced microbial strains.</title>
        <authorList>
            <person name="Brooks B."/>
            <person name="Olm M.R."/>
            <person name="Firek B.A."/>
            <person name="Baker R."/>
            <person name="Thomas B.C."/>
            <person name="Morowitz M.J."/>
            <person name="Banfield J.F."/>
        </authorList>
    </citation>
    <scope>NUCLEOTIDE SEQUENCE [LARGE SCALE GENOMIC DNA]</scope>
    <source>
        <strain evidence="4">S2_005_002_R2_29</strain>
    </source>
</reference>
<dbReference type="InterPro" id="IPR035903">
    <property type="entry name" value="HesB-like_dom_sf"/>
</dbReference>
<evidence type="ECO:0000259" key="3">
    <source>
        <dbReference type="Pfam" id="PF01521"/>
    </source>
</evidence>
<dbReference type="Gene3D" id="2.60.300.12">
    <property type="entry name" value="HesB-like domain"/>
    <property type="match status" value="1"/>
</dbReference>
<feature type="domain" description="Core" evidence="3">
    <location>
        <begin position="4"/>
        <end position="104"/>
    </location>
</feature>
<organism evidence="4 5">
    <name type="scientific">Micavibrio aeruginosavorus</name>
    <dbReference type="NCBI Taxonomy" id="349221"/>
    <lineage>
        <taxon>Bacteria</taxon>
        <taxon>Pseudomonadati</taxon>
        <taxon>Bdellovibrionota</taxon>
        <taxon>Bdellovibrionia</taxon>
        <taxon>Bdellovibrionales</taxon>
        <taxon>Pseudobdellovibrionaceae</taxon>
        <taxon>Micavibrio</taxon>
    </lineage>
</organism>
<dbReference type="GO" id="GO:0051539">
    <property type="term" value="F:4 iron, 4 sulfur cluster binding"/>
    <property type="evidence" value="ECO:0007669"/>
    <property type="project" value="TreeGrafter"/>
</dbReference>